<feature type="transmembrane region" description="Helical" evidence="2">
    <location>
        <begin position="60"/>
        <end position="81"/>
    </location>
</feature>
<organism evidence="3 4">
    <name type="scientific">Polistes dominula</name>
    <name type="common">European paper wasp</name>
    <name type="synonym">Vespa dominula</name>
    <dbReference type="NCBI Taxonomy" id="743375"/>
    <lineage>
        <taxon>Eukaryota</taxon>
        <taxon>Metazoa</taxon>
        <taxon>Ecdysozoa</taxon>
        <taxon>Arthropoda</taxon>
        <taxon>Hexapoda</taxon>
        <taxon>Insecta</taxon>
        <taxon>Pterygota</taxon>
        <taxon>Neoptera</taxon>
        <taxon>Endopterygota</taxon>
        <taxon>Hymenoptera</taxon>
        <taxon>Apocrita</taxon>
        <taxon>Aculeata</taxon>
        <taxon>Vespoidea</taxon>
        <taxon>Vespidae</taxon>
        <taxon>Polistinae</taxon>
        <taxon>Polistini</taxon>
        <taxon>Polistes</taxon>
    </lineage>
</organism>
<gene>
    <name evidence="4" type="primary">LOC107074168</name>
</gene>
<keyword evidence="2" id="KW-1133">Transmembrane helix</keyword>
<keyword evidence="3" id="KW-1185">Reference proteome</keyword>
<dbReference type="RefSeq" id="XP_015190827.1">
    <property type="nucleotide sequence ID" value="XM_015335341.1"/>
</dbReference>
<keyword evidence="2" id="KW-0472">Membrane</keyword>
<dbReference type="GeneID" id="107074168"/>
<proteinExistence type="predicted"/>
<evidence type="ECO:0000313" key="3">
    <source>
        <dbReference type="Proteomes" id="UP000694924"/>
    </source>
</evidence>
<evidence type="ECO:0000256" key="1">
    <source>
        <dbReference type="SAM" id="MobiDB-lite"/>
    </source>
</evidence>
<name>A0ABM1JED9_POLDO</name>
<protein>
    <submittedName>
        <fullName evidence="4">Uncharacterized protein LOC107074168</fullName>
    </submittedName>
</protein>
<accession>A0ABM1JED9</accession>
<reference evidence="4" key="1">
    <citation type="submission" date="2025-08" db="UniProtKB">
        <authorList>
            <consortium name="RefSeq"/>
        </authorList>
    </citation>
    <scope>IDENTIFICATION</scope>
    <source>
        <tissue evidence="4">Whole body</tissue>
    </source>
</reference>
<dbReference type="Proteomes" id="UP000694924">
    <property type="component" value="Unplaced"/>
</dbReference>
<evidence type="ECO:0000256" key="2">
    <source>
        <dbReference type="SAM" id="Phobius"/>
    </source>
</evidence>
<sequence length="194" mass="21960">MGSVSDVYCLLQLILPEIYIYIRDIVLRELPWSGKSNEDEIDDLESKARSNNSKNISPDLIALPCICALLFIILIIFGKVFKNDTSHYPSITNVSIPKDHLPMVYANSRITNSLHSCGDTLFSQEILQSNIPLKLRQSKDLNLPGSSTTKVRSEHSQKSQGTQTSPRVLHKSFEPQEWIVRRTRSGQIYGKYPV</sequence>
<evidence type="ECO:0000313" key="4">
    <source>
        <dbReference type="RefSeq" id="XP_015190827.1"/>
    </source>
</evidence>
<keyword evidence="2" id="KW-0812">Transmembrane</keyword>
<feature type="region of interest" description="Disordered" evidence="1">
    <location>
        <begin position="139"/>
        <end position="167"/>
    </location>
</feature>